<keyword evidence="3" id="KW-1185">Reference proteome</keyword>
<proteinExistence type="predicted"/>
<organism evidence="2 3">
    <name type="scientific">Kalanchoe fedtschenkoi</name>
    <name type="common">Lavender scallops</name>
    <name type="synonym">South American air plant</name>
    <dbReference type="NCBI Taxonomy" id="63787"/>
    <lineage>
        <taxon>Eukaryota</taxon>
        <taxon>Viridiplantae</taxon>
        <taxon>Streptophyta</taxon>
        <taxon>Embryophyta</taxon>
        <taxon>Tracheophyta</taxon>
        <taxon>Spermatophyta</taxon>
        <taxon>Magnoliopsida</taxon>
        <taxon>eudicotyledons</taxon>
        <taxon>Gunneridae</taxon>
        <taxon>Pentapetalae</taxon>
        <taxon>Saxifragales</taxon>
        <taxon>Crassulaceae</taxon>
        <taxon>Kalanchoe</taxon>
    </lineage>
</organism>
<accession>A0A7N0VJG0</accession>
<sequence>MFNILAGKAGNLDLQRCTEYNLVFYVAGVAVGFWNGAVGVVLAVRACGSAICWKVHCLTYSKQ</sequence>
<name>A0A7N0VJG0_KALFE</name>
<feature type="transmembrane region" description="Helical" evidence="1">
    <location>
        <begin position="22"/>
        <end position="44"/>
    </location>
</feature>
<evidence type="ECO:0000313" key="2">
    <source>
        <dbReference type="EnsemblPlants" id="Kaladp0902s0019.1.v1.1.CDS.1"/>
    </source>
</evidence>
<reference evidence="2" key="1">
    <citation type="submission" date="2021-01" db="UniProtKB">
        <authorList>
            <consortium name="EnsemblPlants"/>
        </authorList>
    </citation>
    <scope>IDENTIFICATION</scope>
</reference>
<keyword evidence="1" id="KW-0472">Membrane</keyword>
<dbReference type="AlphaFoldDB" id="A0A7N0VJG0"/>
<dbReference type="Gramene" id="Kaladp0902s0019.1.v1.1">
    <property type="protein sequence ID" value="Kaladp0902s0019.1.v1.1.CDS.1"/>
    <property type="gene ID" value="Kaladp0902s0019.v1.1"/>
</dbReference>
<dbReference type="Proteomes" id="UP000594263">
    <property type="component" value="Unplaced"/>
</dbReference>
<evidence type="ECO:0000256" key="1">
    <source>
        <dbReference type="SAM" id="Phobius"/>
    </source>
</evidence>
<keyword evidence="1" id="KW-1133">Transmembrane helix</keyword>
<protein>
    <submittedName>
        <fullName evidence="2">Uncharacterized protein</fullName>
    </submittedName>
</protein>
<keyword evidence="1" id="KW-0812">Transmembrane</keyword>
<evidence type="ECO:0000313" key="3">
    <source>
        <dbReference type="Proteomes" id="UP000594263"/>
    </source>
</evidence>
<dbReference type="EnsemblPlants" id="Kaladp0902s0019.1.v1.1">
    <property type="protein sequence ID" value="Kaladp0902s0019.1.v1.1.CDS.1"/>
    <property type="gene ID" value="Kaladp0902s0019.v1.1"/>
</dbReference>